<feature type="transmembrane region" description="Helical" evidence="2">
    <location>
        <begin position="146"/>
        <end position="166"/>
    </location>
</feature>
<gene>
    <name evidence="3" type="ORF">HPF_11795</name>
</gene>
<feature type="transmembrane region" description="Helical" evidence="2">
    <location>
        <begin position="79"/>
        <end position="100"/>
    </location>
</feature>
<dbReference type="GO" id="GO:0006596">
    <property type="term" value="P:polyamine biosynthetic process"/>
    <property type="evidence" value="ECO:0007669"/>
    <property type="project" value="UniProtKB-KW"/>
</dbReference>
<keyword evidence="2" id="KW-1133">Transmembrane helix</keyword>
<dbReference type="PANTHER" id="PTHR43317">
    <property type="entry name" value="THERMOSPERMINE SYNTHASE ACAULIS5"/>
    <property type="match status" value="1"/>
</dbReference>
<keyword evidence="2" id="KW-0472">Membrane</keyword>
<feature type="transmembrane region" description="Helical" evidence="2">
    <location>
        <begin position="172"/>
        <end position="190"/>
    </location>
</feature>
<organism evidence="3 4">
    <name type="scientific">Hydrogenophaga pseudoflava</name>
    <name type="common">Pseudomonas carboxydoflava</name>
    <dbReference type="NCBI Taxonomy" id="47421"/>
    <lineage>
        <taxon>Bacteria</taxon>
        <taxon>Pseudomonadati</taxon>
        <taxon>Pseudomonadota</taxon>
        <taxon>Betaproteobacteria</taxon>
        <taxon>Burkholderiales</taxon>
        <taxon>Comamonadaceae</taxon>
        <taxon>Hydrogenophaga</taxon>
    </lineage>
</organism>
<feature type="transmembrane region" description="Helical" evidence="2">
    <location>
        <begin position="38"/>
        <end position="59"/>
    </location>
</feature>
<dbReference type="KEGG" id="hpse:HPF_11795"/>
<dbReference type="Gene3D" id="3.40.50.150">
    <property type="entry name" value="Vaccinia Virus protein VP39"/>
    <property type="match status" value="1"/>
</dbReference>
<dbReference type="EMBL" id="CP037867">
    <property type="protein sequence ID" value="QBM28374.1"/>
    <property type="molecule type" value="Genomic_DNA"/>
</dbReference>
<reference evidence="3 4" key="1">
    <citation type="submission" date="2019-03" db="EMBL/GenBank/DDBJ databases">
        <authorList>
            <person name="Sebastian G."/>
            <person name="Baumann P."/>
            <person name="Ruckert C."/>
            <person name="Kalinowski J."/>
            <person name="Nebel B."/>
            <person name="Takors R."/>
            <person name="Blombach B."/>
        </authorList>
    </citation>
    <scope>NUCLEOTIDE SEQUENCE [LARGE SCALE GENOMIC DNA]</scope>
    <source>
        <strain evidence="3 4">DSM 1084</strain>
    </source>
</reference>
<evidence type="ECO:0000313" key="3">
    <source>
        <dbReference type="EMBL" id="QBM28374.1"/>
    </source>
</evidence>
<sequence length="456" mass="49438">MNIKSYISAPALIPLIIFIEGFCSLGAEIVALRRLVPHVGSAIVVTAPTIGFFLLALALGYAAGGKVTQGHLARVTRNFLLSGVIVGVGLAGPVVNALFAQLQPVWLAYLVFIGGVLCPIAWLLGQTVPILSNLMKHDHVGQASGTALYWSTLGSFLGSVSLSVIVMQFFGVSTAVLTCTFGLLAGALLLQPRPLGRTMLPVAVGVGVIVVNLTPIAAADTAYADYQVMPLDSVGHVRARMFMSNNSLSSQIDDSTPPKVHPYISHIRRTLLDDLGFRKREVLVLGAGGFTLSQQEPLNRYTYVDIDPAIHRIAEDHFLRAPIQGEFVAQDARRYVLETARRFDAVVVDVFSDRAAIPSHLVTREFWQATQKTLQPEGVLLANLILDSRLASPYARHVLDTMESVYGRCSTEVLRKGQALSNVIAVCHAGGRPEPRVIYSDERNKVDFEKYATGIR</sequence>
<accession>A0A4P6X3U7</accession>
<keyword evidence="2" id="KW-0812">Transmembrane</keyword>
<keyword evidence="4" id="KW-1185">Reference proteome</keyword>
<proteinExistence type="predicted"/>
<dbReference type="RefSeq" id="WP_133156709.1">
    <property type="nucleotide sequence ID" value="NZ_CP037867.1"/>
</dbReference>
<evidence type="ECO:0000256" key="1">
    <source>
        <dbReference type="ARBA" id="ARBA00023115"/>
    </source>
</evidence>
<dbReference type="InterPro" id="IPR029063">
    <property type="entry name" value="SAM-dependent_MTases_sf"/>
</dbReference>
<dbReference type="PANTHER" id="PTHR43317:SF1">
    <property type="entry name" value="THERMOSPERMINE SYNTHASE ACAULIS5"/>
    <property type="match status" value="1"/>
</dbReference>
<feature type="transmembrane region" description="Helical" evidence="2">
    <location>
        <begin position="12"/>
        <end position="32"/>
    </location>
</feature>
<feature type="transmembrane region" description="Helical" evidence="2">
    <location>
        <begin position="106"/>
        <end position="125"/>
    </location>
</feature>
<dbReference type="SUPFAM" id="SSF53335">
    <property type="entry name" value="S-adenosyl-L-methionine-dependent methyltransferases"/>
    <property type="match status" value="1"/>
</dbReference>
<dbReference type="AlphaFoldDB" id="A0A4P6X3U7"/>
<evidence type="ECO:0000256" key="2">
    <source>
        <dbReference type="SAM" id="Phobius"/>
    </source>
</evidence>
<name>A0A4P6X3U7_HYDPS</name>
<keyword evidence="1" id="KW-0620">Polyamine biosynthesis</keyword>
<dbReference type="NCBIfam" id="NF037959">
    <property type="entry name" value="MFS_SpdSyn"/>
    <property type="match status" value="1"/>
</dbReference>
<dbReference type="CDD" id="cd02440">
    <property type="entry name" value="AdoMet_MTases"/>
    <property type="match status" value="1"/>
</dbReference>
<dbReference type="Proteomes" id="UP000293912">
    <property type="component" value="Chromosome"/>
</dbReference>
<protein>
    <submittedName>
        <fullName evidence="3">Spermidine synthase</fullName>
    </submittedName>
</protein>
<evidence type="ECO:0000313" key="4">
    <source>
        <dbReference type="Proteomes" id="UP000293912"/>
    </source>
</evidence>